<dbReference type="OrthoDB" id="10607896at2759"/>
<sequence length="234" mass="27224">MLESQVTATVGFNPQYEGCHASWKAYSSDQRINDRERELVIETLPMNAFYFCKYEEVAYKIRNLLKAYNGIPSSELARAAKASLEFYEDSYGVEVIATPSTLELAQKLEKIKDEHVFVACALSKDPLPSPPQQKRKKGKFHKNKKKQPHKKHNRKKPTKKNPTKKRTKKFRAKRVQRSPPSKKLKRKSKQIKHQKKKKGSPSKILPPNQQTNNKNYYICVYNDIKYTPPIPYDK</sequence>
<keyword evidence="3" id="KW-1185">Reference proteome</keyword>
<dbReference type="AlphaFoldDB" id="A0A3P6V1U7"/>
<gene>
    <name evidence="2" type="ORF">CGOC_LOCUS8276</name>
</gene>
<protein>
    <submittedName>
        <fullName evidence="2">Uncharacterized protein</fullName>
    </submittedName>
</protein>
<feature type="compositionally biased region" description="Basic residues" evidence="1">
    <location>
        <begin position="133"/>
        <end position="200"/>
    </location>
</feature>
<dbReference type="EMBL" id="UYRV01030083">
    <property type="protein sequence ID" value="VDK84354.1"/>
    <property type="molecule type" value="Genomic_DNA"/>
</dbReference>
<organism evidence="2 3">
    <name type="scientific">Cylicostephanus goldi</name>
    <name type="common">Nematode worm</name>
    <dbReference type="NCBI Taxonomy" id="71465"/>
    <lineage>
        <taxon>Eukaryota</taxon>
        <taxon>Metazoa</taxon>
        <taxon>Ecdysozoa</taxon>
        <taxon>Nematoda</taxon>
        <taxon>Chromadorea</taxon>
        <taxon>Rhabditida</taxon>
        <taxon>Rhabditina</taxon>
        <taxon>Rhabditomorpha</taxon>
        <taxon>Strongyloidea</taxon>
        <taxon>Strongylidae</taxon>
        <taxon>Cylicostephanus</taxon>
    </lineage>
</organism>
<dbReference type="Proteomes" id="UP000271889">
    <property type="component" value="Unassembled WGS sequence"/>
</dbReference>
<proteinExistence type="predicted"/>
<evidence type="ECO:0000256" key="1">
    <source>
        <dbReference type="SAM" id="MobiDB-lite"/>
    </source>
</evidence>
<evidence type="ECO:0000313" key="3">
    <source>
        <dbReference type="Proteomes" id="UP000271889"/>
    </source>
</evidence>
<name>A0A3P6V1U7_CYLGO</name>
<feature type="region of interest" description="Disordered" evidence="1">
    <location>
        <begin position="123"/>
        <end position="213"/>
    </location>
</feature>
<accession>A0A3P6V1U7</accession>
<evidence type="ECO:0000313" key="2">
    <source>
        <dbReference type="EMBL" id="VDK84354.1"/>
    </source>
</evidence>
<reference evidence="2 3" key="1">
    <citation type="submission" date="2018-11" db="EMBL/GenBank/DDBJ databases">
        <authorList>
            <consortium name="Pathogen Informatics"/>
        </authorList>
    </citation>
    <scope>NUCLEOTIDE SEQUENCE [LARGE SCALE GENOMIC DNA]</scope>
</reference>